<comment type="subcellular location">
    <subcellularLocation>
        <location evidence="5">Cytoplasm</location>
    </subcellularLocation>
</comment>
<dbReference type="SUPFAM" id="SSF52913">
    <property type="entry name" value="RNA 3'-terminal phosphate cyclase, RPTC, insert domain"/>
    <property type="match status" value="1"/>
</dbReference>
<dbReference type="PIRSF" id="PIRSF005378">
    <property type="entry name" value="RNA3'_term_phos_cycl_euk"/>
    <property type="match status" value="1"/>
</dbReference>
<dbReference type="SUPFAM" id="SSF55205">
    <property type="entry name" value="EPT/RTPC-like"/>
    <property type="match status" value="2"/>
</dbReference>
<sequence>MIKIDGSIGEGGGSIVRLSTALATVTQEPVEVYNIRAKRDNPGLRPQHLEGLKALAKLCNGKLEGGEIGSTKITLNPNQVQGKKIGVRIKTAGSIGLVLQSLMIPAPLADSEVKIEFEGGATDTFFAPPIDYLNNVTLPTLRKMGYQGEVEQIRRGHYPKGGGIVRSQIQPLKKLKSLKLTEPGKIKSVQGISHCVKLPGRIAEKQASSAKRILSKAGYDAEIEVETYKKSEDPHLSPGTGIVLWAETENEVILGSSALGKKGKPAEKVGREAAENLVKQLETGCAVDQHLTDQLIPYLALAEGESEITSAELTSHTLTNIELVKQILGTEFEVDGEKGEPGRIQAKGRSDSAKT</sequence>
<dbReference type="Proteomes" id="UP000070520">
    <property type="component" value="Unassembled WGS sequence"/>
</dbReference>
<dbReference type="EC" id="6.5.1.4" evidence="5 6"/>
<accession>A0A133UZR4</accession>
<organism evidence="10 11">
    <name type="scientific">candidate division MSBL1 archaeon SCGC-AAA261C02</name>
    <dbReference type="NCBI Taxonomy" id="1698272"/>
    <lineage>
        <taxon>Archaea</taxon>
        <taxon>Methanobacteriati</taxon>
        <taxon>Methanobacteriota</taxon>
        <taxon>candidate division MSBL1</taxon>
    </lineage>
</organism>
<dbReference type="Gene3D" id="3.30.360.20">
    <property type="entry name" value="RNA 3'-terminal phosphate cyclase, insert domain"/>
    <property type="match status" value="1"/>
</dbReference>
<dbReference type="Pfam" id="PF01137">
    <property type="entry name" value="RTC"/>
    <property type="match status" value="1"/>
</dbReference>
<dbReference type="GO" id="GO:0005737">
    <property type="term" value="C:cytoplasm"/>
    <property type="evidence" value="ECO:0007669"/>
    <property type="project" value="UniProtKB-SubCell"/>
</dbReference>
<dbReference type="Gene3D" id="3.65.10.20">
    <property type="entry name" value="RNA 3'-terminal phosphate cyclase domain"/>
    <property type="match status" value="1"/>
</dbReference>
<feature type="binding site" evidence="5">
    <location>
        <begin position="290"/>
        <end position="294"/>
    </location>
    <ligand>
        <name>ATP</name>
        <dbReference type="ChEBI" id="CHEBI:30616"/>
    </ligand>
</feature>
<evidence type="ECO:0000256" key="2">
    <source>
        <dbReference type="ARBA" id="ARBA00021428"/>
    </source>
</evidence>
<name>A0A133UZR4_9EURY</name>
<dbReference type="InterPro" id="IPR037136">
    <property type="entry name" value="RNA3'_phos_cyclase_dom_sf"/>
</dbReference>
<evidence type="ECO:0000256" key="3">
    <source>
        <dbReference type="ARBA" id="ARBA00022598"/>
    </source>
</evidence>
<feature type="domain" description="RNA 3'-terminal phosphate cyclase" evidence="8">
    <location>
        <begin position="8"/>
        <end position="334"/>
    </location>
</feature>
<dbReference type="PANTHER" id="PTHR11096">
    <property type="entry name" value="RNA 3' TERMINAL PHOSPHATE CYCLASE"/>
    <property type="match status" value="1"/>
</dbReference>
<evidence type="ECO:0000259" key="8">
    <source>
        <dbReference type="Pfam" id="PF01137"/>
    </source>
</evidence>
<dbReference type="Pfam" id="PF05189">
    <property type="entry name" value="RTC_insert"/>
    <property type="match status" value="1"/>
</dbReference>
<dbReference type="NCBIfam" id="TIGR03399">
    <property type="entry name" value="RNA_3prim_cycl"/>
    <property type="match status" value="1"/>
</dbReference>
<evidence type="ECO:0000259" key="9">
    <source>
        <dbReference type="Pfam" id="PF05189"/>
    </source>
</evidence>
<comment type="similarity">
    <text evidence="1 5">Belongs to the RNA 3'-terminal cyclase family. Type 1 subfamily.</text>
</comment>
<proteinExistence type="inferred from homology"/>
<dbReference type="PANTHER" id="PTHR11096:SF0">
    <property type="entry name" value="RNA 3'-TERMINAL PHOSPHATE CYCLASE"/>
    <property type="match status" value="1"/>
</dbReference>
<evidence type="ECO:0000256" key="6">
    <source>
        <dbReference type="NCBIfam" id="TIGR03399"/>
    </source>
</evidence>
<dbReference type="HAMAP" id="MF_00200">
    <property type="entry name" value="RTC"/>
    <property type="match status" value="1"/>
</dbReference>
<dbReference type="GO" id="GO:0003963">
    <property type="term" value="F:RNA-3'-phosphate cyclase activity"/>
    <property type="evidence" value="ECO:0007669"/>
    <property type="project" value="UniProtKB-UniRule"/>
</dbReference>
<evidence type="ECO:0000313" key="11">
    <source>
        <dbReference type="Proteomes" id="UP000070520"/>
    </source>
</evidence>
<evidence type="ECO:0000256" key="1">
    <source>
        <dbReference type="ARBA" id="ARBA00009206"/>
    </source>
</evidence>
<dbReference type="AlphaFoldDB" id="A0A133UZR4"/>
<dbReference type="InterPro" id="IPR036553">
    <property type="entry name" value="RPTC_insert"/>
</dbReference>
<dbReference type="FunFam" id="3.30.360.20:FF:000002">
    <property type="entry name" value="RNA terminal phosphate cyclase-like 1"/>
    <property type="match status" value="1"/>
</dbReference>
<dbReference type="InterPro" id="IPR013792">
    <property type="entry name" value="RNA3'P_cycl/enolpyr_Trfase_a/b"/>
</dbReference>
<dbReference type="PROSITE" id="PS01287">
    <property type="entry name" value="RTC"/>
    <property type="match status" value="1"/>
</dbReference>
<comment type="caution">
    <text evidence="10">The sequence shown here is derived from an EMBL/GenBank/DDBJ whole genome shotgun (WGS) entry which is preliminary data.</text>
</comment>
<evidence type="ECO:0000313" key="10">
    <source>
        <dbReference type="EMBL" id="KXA99659.1"/>
    </source>
</evidence>
<feature type="domain" description="RNA 3'-terminal phosphate cyclase insert" evidence="9">
    <location>
        <begin position="181"/>
        <end position="281"/>
    </location>
</feature>
<dbReference type="PATRIC" id="fig|1698272.3.peg.461"/>
<dbReference type="InterPro" id="IPR020719">
    <property type="entry name" value="RNA3'_term_phos_cycl-like_CS"/>
</dbReference>
<evidence type="ECO:0000256" key="7">
    <source>
        <dbReference type="SAM" id="MobiDB-lite"/>
    </source>
</evidence>
<dbReference type="GO" id="GO:0006396">
    <property type="term" value="P:RNA processing"/>
    <property type="evidence" value="ECO:0007669"/>
    <property type="project" value="UniProtKB-UniRule"/>
</dbReference>
<reference evidence="10 11" key="1">
    <citation type="journal article" date="2016" name="Sci. Rep.">
        <title>Metabolic traits of an uncultured archaeal lineage -MSBL1- from brine pools of the Red Sea.</title>
        <authorList>
            <person name="Mwirichia R."/>
            <person name="Alam I."/>
            <person name="Rashid M."/>
            <person name="Vinu M."/>
            <person name="Ba-Alawi W."/>
            <person name="Anthony Kamau A."/>
            <person name="Kamanda Ngugi D."/>
            <person name="Goker M."/>
            <person name="Klenk H.P."/>
            <person name="Bajic V."/>
            <person name="Stingl U."/>
        </authorList>
    </citation>
    <scope>NUCLEOTIDE SEQUENCE [LARGE SCALE GENOMIC DNA]</scope>
    <source>
        <strain evidence="10">SCGC-AAA261C02</strain>
    </source>
</reference>
<keyword evidence="4 5" id="KW-0547">Nucleotide-binding</keyword>
<keyword evidence="5" id="KW-0963">Cytoplasm</keyword>
<keyword evidence="3 5" id="KW-0436">Ligase</keyword>
<keyword evidence="11" id="KW-1185">Reference proteome</keyword>
<dbReference type="InterPro" id="IPR013791">
    <property type="entry name" value="RNA3'-term_phos_cycl_insert"/>
</dbReference>
<dbReference type="InterPro" id="IPR017770">
    <property type="entry name" value="RNA3'_term_phos_cyc_type_1"/>
</dbReference>
<dbReference type="EMBL" id="LHXW01000031">
    <property type="protein sequence ID" value="KXA99659.1"/>
    <property type="molecule type" value="Genomic_DNA"/>
</dbReference>
<feature type="region of interest" description="Disordered" evidence="7">
    <location>
        <begin position="335"/>
        <end position="355"/>
    </location>
</feature>
<dbReference type="GO" id="GO:0005524">
    <property type="term" value="F:ATP binding"/>
    <property type="evidence" value="ECO:0007669"/>
    <property type="project" value="UniProtKB-KW"/>
</dbReference>
<comment type="catalytic activity">
    <reaction evidence="5">
        <text>a 3'-end 3'-phospho-ribonucleotide-RNA + ATP = a 3'-end 2',3'-cyclophospho-ribonucleotide-RNA + AMP + diphosphate</text>
        <dbReference type="Rhea" id="RHEA:23976"/>
        <dbReference type="Rhea" id="RHEA-COMP:10463"/>
        <dbReference type="Rhea" id="RHEA-COMP:10464"/>
        <dbReference type="ChEBI" id="CHEBI:30616"/>
        <dbReference type="ChEBI" id="CHEBI:33019"/>
        <dbReference type="ChEBI" id="CHEBI:83062"/>
        <dbReference type="ChEBI" id="CHEBI:83064"/>
        <dbReference type="ChEBI" id="CHEBI:456215"/>
        <dbReference type="EC" id="6.5.1.4"/>
    </reaction>
</comment>
<feature type="active site" description="Tele-AMP-histidine intermediate" evidence="5">
    <location>
        <position position="316"/>
    </location>
</feature>
<feature type="binding site" evidence="5">
    <location>
        <position position="100"/>
    </location>
    <ligand>
        <name>ATP</name>
        <dbReference type="ChEBI" id="CHEBI:30616"/>
    </ligand>
</feature>
<comment type="function">
    <text evidence="5">Catalyzes the conversion of 3'-phosphate to a 2',3'-cyclic phosphodiester at the end of RNA. The mechanism of action of the enzyme occurs in 3 steps: (A) adenylation of the enzyme by ATP; (B) transfer of adenylate to an RNA-N3'P to produce RNA-N3'PP5'A; (C) and attack of the adjacent 2'-hydroxyl on the 3'-phosphorus in the diester linkage to produce the cyclic end product. The biological role of this enzyme is unknown but it is likely to function in some aspects of cellular RNA processing.</text>
</comment>
<dbReference type="InterPro" id="IPR000228">
    <property type="entry name" value="RNA3'_term_phos_cyc"/>
</dbReference>
<gene>
    <name evidence="5" type="primary">rtcA</name>
    <name evidence="10" type="ORF">AKJ42_02755</name>
</gene>
<evidence type="ECO:0000256" key="4">
    <source>
        <dbReference type="ARBA" id="ARBA00022741"/>
    </source>
</evidence>
<protein>
    <recommendedName>
        <fullName evidence="2 5">RNA 3'-terminal phosphate cyclase</fullName>
        <shortName evidence="5">RNA cyclase</shortName>
        <shortName evidence="5">RNA-3'-phosphate cyclase</shortName>
        <ecNumber evidence="5 6">6.5.1.4</ecNumber>
    </recommendedName>
</protein>
<keyword evidence="5" id="KW-0067">ATP-binding</keyword>
<evidence type="ECO:0000256" key="5">
    <source>
        <dbReference type="HAMAP-Rule" id="MF_00200"/>
    </source>
</evidence>
<dbReference type="InterPro" id="IPR023797">
    <property type="entry name" value="RNA3'_phos_cyclase_dom"/>
</dbReference>